<comment type="caution">
    <text evidence="1">The sequence shown here is derived from an EMBL/GenBank/DDBJ whole genome shotgun (WGS) entry which is preliminary data.</text>
</comment>
<proteinExistence type="predicted"/>
<organism evidence="1 2">
    <name type="scientific">candidate division WOR-1 bacterium DG_54_3</name>
    <dbReference type="NCBI Taxonomy" id="1703775"/>
    <lineage>
        <taxon>Bacteria</taxon>
        <taxon>Bacillati</taxon>
        <taxon>Saganbacteria</taxon>
    </lineage>
</organism>
<name>A0A0S7XJE3_UNCSA</name>
<dbReference type="EMBL" id="LIZX01000265">
    <property type="protein sequence ID" value="KPJ62538.1"/>
    <property type="molecule type" value="Genomic_DNA"/>
</dbReference>
<gene>
    <name evidence="1" type="ORF">AMJ44_15495</name>
</gene>
<sequence>MVGNFYYFKLDSGYGSKSMIVCRNCGTQHAIEHSIKKSSKKDRLLFQTKPIHLIETEGVAREKPFIYESEFLELKVGEEVNLKTMKDVQCKFCNSKGTFSFVWKKKYKCPNCGGDIKEVSSWTT</sequence>
<protein>
    <submittedName>
        <fullName evidence="1">Uncharacterized protein</fullName>
    </submittedName>
</protein>
<dbReference type="Proteomes" id="UP000051861">
    <property type="component" value="Unassembled WGS sequence"/>
</dbReference>
<reference evidence="1 2" key="1">
    <citation type="journal article" date="2015" name="Microbiome">
        <title>Genomic resolution of linkages in carbon, nitrogen, and sulfur cycling among widespread estuary sediment bacteria.</title>
        <authorList>
            <person name="Baker B.J."/>
            <person name="Lazar C.S."/>
            <person name="Teske A.P."/>
            <person name="Dick G.J."/>
        </authorList>
    </citation>
    <scope>NUCLEOTIDE SEQUENCE [LARGE SCALE GENOMIC DNA]</scope>
    <source>
        <strain evidence="1">DG_54_3</strain>
    </source>
</reference>
<accession>A0A0S7XJE3</accession>
<evidence type="ECO:0000313" key="1">
    <source>
        <dbReference type="EMBL" id="KPJ62538.1"/>
    </source>
</evidence>
<dbReference type="AlphaFoldDB" id="A0A0S7XJE3"/>
<evidence type="ECO:0000313" key="2">
    <source>
        <dbReference type="Proteomes" id="UP000051861"/>
    </source>
</evidence>